<proteinExistence type="predicted"/>
<evidence type="ECO:0000313" key="4">
    <source>
        <dbReference type="Proteomes" id="UP000219331"/>
    </source>
</evidence>
<sequence length="637" mass="70607">MSLFEPEEFVGSHWHRLVGSLTTLPHHPEAAVTLADMRTRLGVLFRAMGGSGALRLVESAPTVSAHRLSPLRRMGLGAEKMSLAILDTSTLRLPAALDSFPDRSDNIALYEWLVAWFAHTGAGPVPSGDPLVDDLQRLRMSVATTRATLRAWPGLRPLFHRLRAAALAVRPQRSLPAVEMRVEQAIRALLGGQRGEDADSLLALIESPDASLAGVKAPRGYRTYLPIPLFGEIREEAGAPRPDDAEDPTGTSIAIDGRRRQAERRDTDMSDRGDPLYFHRFETIFSLAEMVNVNRRVDDDDEDGARQAADDISELTIGSNRQKAGVRLKMDLDLAPSEAEEGSLAGGLTYPEWDWKRRAHRPDHCRVVAARAPQSGDLWQPDEAMQRRIRAVHRQFEALRPRRIVLHGQPDGDDLDLSALVRAEADRRAGSAGTENLFTCGRAVERDLSVAVLMDVSLSTDAWIGNHRVLDVEKAALLALTHGLTACGDEHAIHTFTSRRRQSVRVDTVKDFGEPLGPSVERRIAALRPGQYTRMGTAIRHIARQLSARPQRHRLLLLLTDGKPNDIDYYEGRYGIEDTREAIREARREGLTVFGVTVDEAARDYFPYLFGKGSYAIIADPERLPGALPAIYRRLVA</sequence>
<organism evidence="3 4">
    <name type="scientific">Stappia indica</name>
    <dbReference type="NCBI Taxonomy" id="538381"/>
    <lineage>
        <taxon>Bacteria</taxon>
        <taxon>Pseudomonadati</taxon>
        <taxon>Pseudomonadota</taxon>
        <taxon>Alphaproteobacteria</taxon>
        <taxon>Hyphomicrobiales</taxon>
        <taxon>Stappiaceae</taxon>
        <taxon>Stappia</taxon>
    </lineage>
</organism>
<evidence type="ECO:0000313" key="3">
    <source>
        <dbReference type="EMBL" id="SOB96163.1"/>
    </source>
</evidence>
<evidence type="ECO:0000259" key="2">
    <source>
        <dbReference type="PROSITE" id="PS50234"/>
    </source>
</evidence>
<dbReference type="AlphaFoldDB" id="A0A285RPW2"/>
<dbReference type="InterPro" id="IPR051928">
    <property type="entry name" value="NorD/CobT"/>
</dbReference>
<dbReference type="Pfam" id="PF00092">
    <property type="entry name" value="VWA"/>
    <property type="match status" value="1"/>
</dbReference>
<dbReference type="CDD" id="cd01454">
    <property type="entry name" value="vWA_norD_type"/>
    <property type="match status" value="1"/>
</dbReference>
<dbReference type="PANTHER" id="PTHR41248:SF1">
    <property type="entry name" value="NORD PROTEIN"/>
    <property type="match status" value="1"/>
</dbReference>
<gene>
    <name evidence="3" type="ORF">SAMN05421512_102125</name>
</gene>
<accession>A0A285RPW2</accession>
<dbReference type="SMART" id="SM00327">
    <property type="entry name" value="VWA"/>
    <property type="match status" value="1"/>
</dbReference>
<evidence type="ECO:0000256" key="1">
    <source>
        <dbReference type="SAM" id="MobiDB-lite"/>
    </source>
</evidence>
<dbReference type="EMBL" id="OBML01000002">
    <property type="protein sequence ID" value="SOB96163.1"/>
    <property type="molecule type" value="Genomic_DNA"/>
</dbReference>
<feature type="compositionally biased region" description="Basic and acidic residues" evidence="1">
    <location>
        <begin position="256"/>
        <end position="271"/>
    </location>
</feature>
<dbReference type="PANTHER" id="PTHR41248">
    <property type="entry name" value="NORD PROTEIN"/>
    <property type="match status" value="1"/>
</dbReference>
<dbReference type="InterPro" id="IPR002035">
    <property type="entry name" value="VWF_A"/>
</dbReference>
<dbReference type="OrthoDB" id="9758211at2"/>
<keyword evidence="4" id="KW-1185">Reference proteome</keyword>
<dbReference type="RefSeq" id="WP_097174175.1">
    <property type="nucleotide sequence ID" value="NZ_OBML01000002.1"/>
</dbReference>
<dbReference type="Proteomes" id="UP000219331">
    <property type="component" value="Unassembled WGS sequence"/>
</dbReference>
<dbReference type="SUPFAM" id="SSF53300">
    <property type="entry name" value="vWA-like"/>
    <property type="match status" value="1"/>
</dbReference>
<dbReference type="PROSITE" id="PS50234">
    <property type="entry name" value="VWFA"/>
    <property type="match status" value="1"/>
</dbReference>
<dbReference type="InterPro" id="IPR036465">
    <property type="entry name" value="vWFA_dom_sf"/>
</dbReference>
<dbReference type="Gene3D" id="3.40.50.410">
    <property type="entry name" value="von Willebrand factor, type A domain"/>
    <property type="match status" value="1"/>
</dbReference>
<protein>
    <submittedName>
        <fullName evidence="3">Nitric oxide reductase NorD protein</fullName>
    </submittedName>
</protein>
<feature type="region of interest" description="Disordered" evidence="1">
    <location>
        <begin position="238"/>
        <end position="271"/>
    </location>
</feature>
<feature type="domain" description="VWFA" evidence="2">
    <location>
        <begin position="449"/>
        <end position="635"/>
    </location>
</feature>
<dbReference type="STRING" id="538381.GCA_001696535_03383"/>
<reference evidence="3 4" key="1">
    <citation type="submission" date="2017-08" db="EMBL/GenBank/DDBJ databases">
        <authorList>
            <person name="de Groot N.N."/>
        </authorList>
    </citation>
    <scope>NUCLEOTIDE SEQUENCE [LARGE SCALE GENOMIC DNA]</scope>
    <source>
        <strain evidence="3 4">USBA 352</strain>
    </source>
</reference>
<name>A0A285RPW2_9HYPH</name>